<organism evidence="1 2">
    <name type="scientific">Nitrosococcus oceani C-27</name>
    <dbReference type="NCBI Taxonomy" id="314279"/>
    <lineage>
        <taxon>Bacteria</taxon>
        <taxon>Pseudomonadati</taxon>
        <taxon>Pseudomonadota</taxon>
        <taxon>Gammaproteobacteria</taxon>
        <taxon>Chromatiales</taxon>
        <taxon>Chromatiaceae</taxon>
        <taxon>Nitrosococcus</taxon>
    </lineage>
</organism>
<accession>A0A0E2ZIA4</accession>
<dbReference type="AlphaFoldDB" id="A0A0E2ZIA4"/>
<name>A0A0E2ZIA4_9GAMM</name>
<dbReference type="HOGENOM" id="CLU_2735953_0_0_6"/>
<reference evidence="1 2" key="1">
    <citation type="submission" date="2014-07" db="EMBL/GenBank/DDBJ databases">
        <title>Comparative analysis of Nitrosococcus oceani genome inventories of strains from Pacific and Atlantic gyres.</title>
        <authorList>
            <person name="Lim C.K."/>
            <person name="Wang L."/>
            <person name="Sayavedra-Soto L.A."/>
            <person name="Klotz M.G."/>
        </authorList>
    </citation>
    <scope>NUCLEOTIDE SEQUENCE [LARGE SCALE GENOMIC DNA]</scope>
    <source>
        <strain evidence="1 2">C-27</strain>
    </source>
</reference>
<gene>
    <name evidence="1" type="ORF">IB75_16695</name>
</gene>
<evidence type="ECO:0000313" key="1">
    <source>
        <dbReference type="EMBL" id="KFI18002.1"/>
    </source>
</evidence>
<protein>
    <submittedName>
        <fullName evidence="1">Uncharacterized protein</fullName>
    </submittedName>
</protein>
<sequence>MRIHEIPIKDAGIATTTSGFNLYPLVSSSKNLSSPALDAGNGADFLLLIMFLLQGSLNKSLFVPSEPLVSL</sequence>
<evidence type="ECO:0000313" key="2">
    <source>
        <dbReference type="Proteomes" id="UP000028839"/>
    </source>
</evidence>
<dbReference type="EMBL" id="JPGN01000137">
    <property type="protein sequence ID" value="KFI18002.1"/>
    <property type="molecule type" value="Genomic_DNA"/>
</dbReference>
<proteinExistence type="predicted"/>
<dbReference type="Proteomes" id="UP000028839">
    <property type="component" value="Unassembled WGS sequence"/>
</dbReference>
<comment type="caution">
    <text evidence="1">The sequence shown here is derived from an EMBL/GenBank/DDBJ whole genome shotgun (WGS) entry which is preliminary data.</text>
</comment>